<feature type="domain" description="HTH cro/C1-type" evidence="2">
    <location>
        <begin position="10"/>
        <end position="70"/>
    </location>
</feature>
<keyword evidence="1" id="KW-0812">Transmembrane</keyword>
<dbReference type="Gene3D" id="1.10.260.40">
    <property type="entry name" value="lambda repressor-like DNA-binding domains"/>
    <property type="match status" value="1"/>
</dbReference>
<dbReference type="InterPro" id="IPR010982">
    <property type="entry name" value="Lambda_DNA-bd_dom_sf"/>
</dbReference>
<evidence type="ECO:0000313" key="4">
    <source>
        <dbReference type="Proteomes" id="UP000460298"/>
    </source>
</evidence>
<dbReference type="InterPro" id="IPR001387">
    <property type="entry name" value="Cro/C1-type_HTH"/>
</dbReference>
<comment type="caution">
    <text evidence="3">The sequence shown here is derived from an EMBL/GenBank/DDBJ whole genome shotgun (WGS) entry which is preliminary data.</text>
</comment>
<dbReference type="AlphaFoldDB" id="A0A833LXW6"/>
<sequence length="357" mass="38807">MVGGQIGDILKEARQAKGYSVREVSEEIHIMSRYIDALERDDYSVFPGETYTTGFLTRYAEFLGLNAEQLLQQYRGVKLEYSETPLKELTEVTRPGLLSGMSIDVGMIQKAALVLAGVIIVVGVIYGVMQSSIFEGSESAGTTSCADRLGERVGATGGIDPVTMLDPDRAVVLDTESVDLKVCMMSIDRNRGDRPLVAMEFVYGGKSFDVTSGEGETVPLQTNIPTLGDLKNPIVLTVREIGDVSIKLQIKNETAVASTKPISVVLEIIQDSYLEWTADGKTQTAGYLTPGEKRTLEADSRLEVKIGNGGGVRIYREGMPPRLAGPPAKIVKLTLSKTPNPLDPTRFEIQEELTVAR</sequence>
<evidence type="ECO:0000259" key="2">
    <source>
        <dbReference type="PROSITE" id="PS50943"/>
    </source>
</evidence>
<dbReference type="PROSITE" id="PS50943">
    <property type="entry name" value="HTH_CROC1"/>
    <property type="match status" value="1"/>
</dbReference>
<reference evidence="3 4" key="1">
    <citation type="submission" date="2019-10" db="EMBL/GenBank/DDBJ databases">
        <title>Extracellular Electron Transfer in a Candidatus Methanoperedens spp. Enrichment Culture.</title>
        <authorList>
            <person name="Berger S."/>
            <person name="Rangel Shaw D."/>
            <person name="Berben T."/>
            <person name="In 'T Zandt M."/>
            <person name="Frank J."/>
            <person name="Reimann J."/>
            <person name="Jetten M.S.M."/>
            <person name="Welte C.U."/>
        </authorList>
    </citation>
    <scope>NUCLEOTIDE SEQUENCE [LARGE SCALE GENOMIC DNA]</scope>
    <source>
        <strain evidence="3">SB12</strain>
    </source>
</reference>
<dbReference type="Pfam" id="PF13464">
    <property type="entry name" value="RodZ_C"/>
    <property type="match status" value="1"/>
</dbReference>
<dbReference type="SMART" id="SM00530">
    <property type="entry name" value="HTH_XRE"/>
    <property type="match status" value="1"/>
</dbReference>
<dbReference type="InterPro" id="IPR025194">
    <property type="entry name" value="RodZ-like_C"/>
</dbReference>
<dbReference type="GO" id="GO:0003677">
    <property type="term" value="F:DNA binding"/>
    <property type="evidence" value="ECO:0007669"/>
    <property type="project" value="InterPro"/>
</dbReference>
<keyword evidence="1" id="KW-1133">Transmembrane helix</keyword>
<protein>
    <submittedName>
        <fullName evidence="3">DUF4115 domain-containing protein</fullName>
    </submittedName>
</protein>
<dbReference type="PANTHER" id="PTHR34475:SF1">
    <property type="entry name" value="CYTOSKELETON PROTEIN RODZ"/>
    <property type="match status" value="1"/>
</dbReference>
<evidence type="ECO:0000313" key="3">
    <source>
        <dbReference type="EMBL" id="KAB2930757.1"/>
    </source>
</evidence>
<dbReference type="PANTHER" id="PTHR34475">
    <property type="match status" value="1"/>
</dbReference>
<evidence type="ECO:0000256" key="1">
    <source>
        <dbReference type="SAM" id="Phobius"/>
    </source>
</evidence>
<dbReference type="Pfam" id="PF13413">
    <property type="entry name" value="HTH_25"/>
    <property type="match status" value="1"/>
</dbReference>
<organism evidence="3 4">
    <name type="scientific">Leptonema illini</name>
    <dbReference type="NCBI Taxonomy" id="183"/>
    <lineage>
        <taxon>Bacteria</taxon>
        <taxon>Pseudomonadati</taxon>
        <taxon>Spirochaetota</taxon>
        <taxon>Spirochaetia</taxon>
        <taxon>Leptospirales</taxon>
        <taxon>Leptospiraceae</taxon>
        <taxon>Leptonema</taxon>
    </lineage>
</organism>
<gene>
    <name evidence="3" type="ORF">F9K24_16100</name>
</gene>
<dbReference type="Proteomes" id="UP000460298">
    <property type="component" value="Unassembled WGS sequence"/>
</dbReference>
<accession>A0A833LXW6</accession>
<dbReference type="InterPro" id="IPR050400">
    <property type="entry name" value="Bact_Cytoskel_RodZ"/>
</dbReference>
<name>A0A833LXW6_9LEPT</name>
<dbReference type="EMBL" id="WBUI01000018">
    <property type="protein sequence ID" value="KAB2930757.1"/>
    <property type="molecule type" value="Genomic_DNA"/>
</dbReference>
<dbReference type="SUPFAM" id="SSF47413">
    <property type="entry name" value="lambda repressor-like DNA-binding domains"/>
    <property type="match status" value="1"/>
</dbReference>
<keyword evidence="1" id="KW-0472">Membrane</keyword>
<feature type="transmembrane region" description="Helical" evidence="1">
    <location>
        <begin position="111"/>
        <end position="129"/>
    </location>
</feature>
<proteinExistence type="predicted"/>
<dbReference type="CDD" id="cd00093">
    <property type="entry name" value="HTH_XRE"/>
    <property type="match status" value="1"/>
</dbReference>